<comment type="similarity">
    <text evidence="2">Belongs to the DNA polymerase type-X family.</text>
</comment>
<dbReference type="EC" id="2.7.7.7" evidence="3"/>
<keyword evidence="6" id="KW-0548">Nucleotidyltransferase</keyword>
<evidence type="ECO:0000256" key="15">
    <source>
        <dbReference type="SAM" id="MobiDB-lite"/>
    </source>
</evidence>
<dbReference type="SUPFAM" id="SSF81585">
    <property type="entry name" value="PsbU/PolX domain-like"/>
    <property type="match status" value="1"/>
</dbReference>
<dbReference type="InterPro" id="IPR002054">
    <property type="entry name" value="DNA-dir_DNA_pol_X"/>
</dbReference>
<evidence type="ECO:0000256" key="14">
    <source>
        <dbReference type="PIRSR" id="PIRSR622312-50"/>
    </source>
</evidence>
<dbReference type="InterPro" id="IPR043519">
    <property type="entry name" value="NT_sf"/>
</dbReference>
<feature type="compositionally biased region" description="Polar residues" evidence="15">
    <location>
        <begin position="30"/>
        <end position="49"/>
    </location>
</feature>
<feature type="region of interest" description="Disordered" evidence="15">
    <location>
        <begin position="367"/>
        <end position="408"/>
    </location>
</feature>
<evidence type="ECO:0000256" key="5">
    <source>
        <dbReference type="ARBA" id="ARBA00022679"/>
    </source>
</evidence>
<sequence>MVNKELDEKQTYYEAQGLLDNSDDEESHPFKSSTAIGALTSSMAPSSNAKGHKRTYSFLGPTPREEQAARKTAVTHLDSKLSDQLVTAPEKSLDSGLPATKAKQVEKTMPETKPSRRRKTENQAPNSIAESQIPFWKRRGFIPRELKQGKNVKPAENIQLFPEHKQLLKGKIVYFFPNDDINTTRRHRLHIIIRLGAAWVKTWSDDVTHIIFDDKEQTYDQLLRHLRRSDFPGDIAIVKYQPYITESIEFNKLQDPTSGRFQVTGAPSPKQTINALGFSLHTPGNSSAVTFAEKQAANVPSEVPNVESFERDTNVALETTYGPSSFAKDVVEESFEAPPPSFNVESNGSSSYNDALSEAIQETKAISHLPIDEDDEDMTTSADLSGDSENETEDEAPEPVRKKTRTVPPVHTAKQAGYRGQFNQSTFRCMNPNSSKDSQNPNARTIQILEEMCKYYDQVKDQWRTMAYRNGIASLRKQTAKIVTAKQAVALPYIGTRLAEKIEEIVLTDRLRRLDSTKDDPMDRILRLFLGVYGAGLNQANKWIQSGHRSLEDLLQEAKLTESQKVGVEHYADFNSRIPRAEVEAHGAFVRDALHAIDPECEVTIMGSYRRGAKDSGDIDCIITKPSTSLSTLRTIVFESLVPALYKSDFLKVGLATSSRTNDGSKWHGASCLPSSTTWRRLDLLLVPKQEIGAALLYFTGNDIFNRSMRLLASKKGMRLNQRGLYEDVVRGPNRERINQGTLIEGRSEKRIFELLGVPWREPHERVC</sequence>
<dbReference type="Gene3D" id="3.30.210.10">
    <property type="entry name" value="DNA polymerase, thumb domain"/>
    <property type="match status" value="1"/>
</dbReference>
<dbReference type="GO" id="GO:0046872">
    <property type="term" value="F:metal ion binding"/>
    <property type="evidence" value="ECO:0007669"/>
    <property type="project" value="UniProtKB-KW"/>
</dbReference>
<comment type="subcellular location">
    <subcellularLocation>
        <location evidence="1">Nucleus</location>
    </subcellularLocation>
</comment>
<dbReference type="Gene3D" id="3.40.50.10190">
    <property type="entry name" value="BRCT domain"/>
    <property type="match status" value="1"/>
</dbReference>
<keyword evidence="18" id="KW-1185">Reference proteome</keyword>
<evidence type="ECO:0000256" key="1">
    <source>
        <dbReference type="ARBA" id="ARBA00004123"/>
    </source>
</evidence>
<evidence type="ECO:0000256" key="3">
    <source>
        <dbReference type="ARBA" id="ARBA00012417"/>
    </source>
</evidence>
<feature type="region of interest" description="Disordered" evidence="15">
    <location>
        <begin position="1"/>
        <end position="128"/>
    </location>
</feature>
<dbReference type="FunFam" id="3.30.210.10:FF:000001">
    <property type="entry name" value="DNA polymerase lambda"/>
    <property type="match status" value="1"/>
</dbReference>
<feature type="region of interest" description="Disordered" evidence="15">
    <location>
        <begin position="333"/>
        <end position="352"/>
    </location>
</feature>
<accession>A0A2T2P650</accession>
<dbReference type="InterPro" id="IPR022312">
    <property type="entry name" value="DNA_pol_X"/>
</dbReference>
<dbReference type="AlphaFoldDB" id="A0A2T2P650"/>
<evidence type="ECO:0000256" key="10">
    <source>
        <dbReference type="ARBA" id="ARBA00022932"/>
    </source>
</evidence>
<dbReference type="PANTHER" id="PTHR11276">
    <property type="entry name" value="DNA POLYMERASE TYPE-X FAMILY MEMBER"/>
    <property type="match status" value="1"/>
</dbReference>
<dbReference type="InterPro" id="IPR029398">
    <property type="entry name" value="PolB_thumb"/>
</dbReference>
<dbReference type="Pfam" id="PF14791">
    <property type="entry name" value="DNA_pol_B_thumb"/>
    <property type="match status" value="1"/>
</dbReference>
<keyword evidence="11" id="KW-0234">DNA repair</keyword>
<evidence type="ECO:0000313" key="17">
    <source>
        <dbReference type="EMBL" id="PSN73140.1"/>
    </source>
</evidence>
<keyword evidence="10" id="KW-0239">DNA-directed DNA polymerase</keyword>
<organism evidence="17 18">
    <name type="scientific">Corynespora cassiicola Philippines</name>
    <dbReference type="NCBI Taxonomy" id="1448308"/>
    <lineage>
        <taxon>Eukaryota</taxon>
        <taxon>Fungi</taxon>
        <taxon>Dikarya</taxon>
        <taxon>Ascomycota</taxon>
        <taxon>Pezizomycotina</taxon>
        <taxon>Dothideomycetes</taxon>
        <taxon>Pleosporomycetidae</taxon>
        <taxon>Pleosporales</taxon>
        <taxon>Corynesporascaceae</taxon>
        <taxon>Corynespora</taxon>
    </lineage>
</organism>
<evidence type="ECO:0000313" key="18">
    <source>
        <dbReference type="Proteomes" id="UP000240883"/>
    </source>
</evidence>
<dbReference type="PRINTS" id="PR00869">
    <property type="entry name" value="DNAPOLX"/>
</dbReference>
<evidence type="ECO:0000256" key="13">
    <source>
        <dbReference type="ARBA" id="ARBA00049244"/>
    </source>
</evidence>
<evidence type="ECO:0000256" key="9">
    <source>
        <dbReference type="ARBA" id="ARBA00022763"/>
    </source>
</evidence>
<feature type="domain" description="DNA-directed DNA polymerase X" evidence="16">
    <location>
        <begin position="440"/>
        <end position="767"/>
    </location>
</feature>
<feature type="compositionally biased region" description="Acidic residues" evidence="15">
    <location>
        <begin position="386"/>
        <end position="397"/>
    </location>
</feature>
<evidence type="ECO:0000256" key="7">
    <source>
        <dbReference type="ARBA" id="ARBA00022705"/>
    </source>
</evidence>
<evidence type="ECO:0000256" key="2">
    <source>
        <dbReference type="ARBA" id="ARBA00008323"/>
    </source>
</evidence>
<keyword evidence="5" id="KW-0808">Transferase</keyword>
<protein>
    <recommendedName>
        <fullName evidence="3">DNA-directed DNA polymerase</fullName>
        <ecNumber evidence="3">2.7.7.7</ecNumber>
    </recommendedName>
</protein>
<dbReference type="FunFam" id="1.10.150.20:FF:000010">
    <property type="entry name" value="DNA polymerase lambda"/>
    <property type="match status" value="1"/>
</dbReference>
<comment type="catalytic activity">
    <reaction evidence="13">
        <text>DNA(n) + a 2'-deoxyribonucleoside 5'-triphosphate = DNA(n+1) + diphosphate</text>
        <dbReference type="Rhea" id="RHEA:22508"/>
        <dbReference type="Rhea" id="RHEA-COMP:17339"/>
        <dbReference type="Rhea" id="RHEA-COMP:17340"/>
        <dbReference type="ChEBI" id="CHEBI:33019"/>
        <dbReference type="ChEBI" id="CHEBI:61560"/>
        <dbReference type="ChEBI" id="CHEBI:173112"/>
        <dbReference type="EC" id="2.7.7.7"/>
    </reaction>
</comment>
<dbReference type="GO" id="GO:0006303">
    <property type="term" value="P:double-strand break repair via nonhomologous end joining"/>
    <property type="evidence" value="ECO:0007669"/>
    <property type="project" value="TreeGrafter"/>
</dbReference>
<dbReference type="InterPro" id="IPR002008">
    <property type="entry name" value="DNA_pol_X_beta-like"/>
</dbReference>
<dbReference type="Gene3D" id="1.10.150.110">
    <property type="entry name" value="DNA polymerase beta, N-terminal domain-like"/>
    <property type="match status" value="1"/>
</dbReference>
<dbReference type="EMBL" id="KZ678129">
    <property type="protein sequence ID" value="PSN73140.1"/>
    <property type="molecule type" value="Genomic_DNA"/>
</dbReference>
<evidence type="ECO:0000256" key="12">
    <source>
        <dbReference type="ARBA" id="ARBA00023242"/>
    </source>
</evidence>
<dbReference type="FunFam" id="1.10.150.110:FF:000005">
    <property type="entry name" value="DNA polymerase POL4"/>
    <property type="match status" value="1"/>
</dbReference>
<dbReference type="GO" id="GO:0005634">
    <property type="term" value="C:nucleus"/>
    <property type="evidence" value="ECO:0007669"/>
    <property type="project" value="UniProtKB-SubCell"/>
</dbReference>
<dbReference type="InterPro" id="IPR037160">
    <property type="entry name" value="DNA_Pol_thumb_sf"/>
</dbReference>
<evidence type="ECO:0000259" key="16">
    <source>
        <dbReference type="SMART" id="SM00483"/>
    </source>
</evidence>
<dbReference type="InterPro" id="IPR027421">
    <property type="entry name" value="DNA_pol_lamdba_lyase_dom_sf"/>
</dbReference>
<proteinExistence type="inferred from homology"/>
<feature type="compositionally biased region" description="Basic and acidic residues" evidence="15">
    <location>
        <begin position="103"/>
        <end position="114"/>
    </location>
</feature>
<dbReference type="CDD" id="cd00141">
    <property type="entry name" value="NT_POLXc"/>
    <property type="match status" value="1"/>
</dbReference>
<evidence type="ECO:0000256" key="4">
    <source>
        <dbReference type="ARBA" id="ARBA00022634"/>
    </source>
</evidence>
<dbReference type="GO" id="GO:0003677">
    <property type="term" value="F:DNA binding"/>
    <property type="evidence" value="ECO:0007669"/>
    <property type="project" value="InterPro"/>
</dbReference>
<dbReference type="InterPro" id="IPR028207">
    <property type="entry name" value="DNA_pol_B_palm_palm"/>
</dbReference>
<keyword evidence="7" id="KW-0235">DNA replication</keyword>
<dbReference type="SUPFAM" id="SSF52113">
    <property type="entry name" value="BRCT domain"/>
    <property type="match status" value="1"/>
</dbReference>
<dbReference type="OrthoDB" id="205514at2759"/>
<feature type="compositionally biased region" description="Polar residues" evidence="15">
    <location>
        <begin position="343"/>
        <end position="352"/>
    </location>
</feature>
<dbReference type="SUPFAM" id="SSF81301">
    <property type="entry name" value="Nucleotidyltransferase"/>
    <property type="match status" value="1"/>
</dbReference>
<dbReference type="Pfam" id="PF14792">
    <property type="entry name" value="DNA_pol_B_palm"/>
    <property type="match status" value="1"/>
</dbReference>
<dbReference type="Pfam" id="PF14716">
    <property type="entry name" value="HHH_8"/>
    <property type="match status" value="1"/>
</dbReference>
<feature type="active site" description="Nucleophile; Schiff-base intermediate with DNA; for 5'-dRP lyase activity" evidence="14">
    <location>
        <position position="501"/>
    </location>
</feature>
<dbReference type="SUPFAM" id="SSF47802">
    <property type="entry name" value="DNA polymerase beta, N-terminal domain-like"/>
    <property type="match status" value="1"/>
</dbReference>
<dbReference type="InterPro" id="IPR018944">
    <property type="entry name" value="DNA_pol_lambd_fingers_domain"/>
</dbReference>
<evidence type="ECO:0000256" key="6">
    <source>
        <dbReference type="ARBA" id="ARBA00022695"/>
    </source>
</evidence>
<feature type="compositionally biased region" description="Basic and acidic residues" evidence="15">
    <location>
        <begin position="1"/>
        <end position="11"/>
    </location>
</feature>
<dbReference type="STRING" id="1448308.A0A2T2P650"/>
<keyword evidence="12" id="KW-0539">Nucleus</keyword>
<dbReference type="Proteomes" id="UP000240883">
    <property type="component" value="Unassembled WGS sequence"/>
</dbReference>
<evidence type="ECO:0000256" key="8">
    <source>
        <dbReference type="ARBA" id="ARBA00022723"/>
    </source>
</evidence>
<dbReference type="Gene3D" id="3.30.460.10">
    <property type="entry name" value="Beta Polymerase, domain 2"/>
    <property type="match status" value="1"/>
</dbReference>
<dbReference type="InterPro" id="IPR010996">
    <property type="entry name" value="HHH_MUS81"/>
</dbReference>
<dbReference type="PRINTS" id="PR00870">
    <property type="entry name" value="DNAPOLXBETA"/>
</dbReference>
<dbReference type="PANTHER" id="PTHR11276:SF28">
    <property type="entry name" value="DNA POLYMERASE LAMBDA"/>
    <property type="match status" value="1"/>
</dbReference>
<keyword evidence="9" id="KW-0227">DNA damage</keyword>
<dbReference type="InterPro" id="IPR036420">
    <property type="entry name" value="BRCT_dom_sf"/>
</dbReference>
<dbReference type="GO" id="GO:0003887">
    <property type="term" value="F:DNA-directed DNA polymerase activity"/>
    <property type="evidence" value="ECO:0007669"/>
    <property type="project" value="UniProtKB-KW"/>
</dbReference>
<gene>
    <name evidence="17" type="ORF">BS50DRAFT_606900</name>
</gene>
<dbReference type="Pfam" id="PF10391">
    <property type="entry name" value="DNA_pol_lambd_f"/>
    <property type="match status" value="1"/>
</dbReference>
<dbReference type="SMART" id="SM00483">
    <property type="entry name" value="POLXc"/>
    <property type="match status" value="1"/>
</dbReference>
<dbReference type="Gene3D" id="1.10.150.20">
    <property type="entry name" value="5' to 3' exonuclease, C-terminal subdomain"/>
    <property type="match status" value="1"/>
</dbReference>
<reference evidence="17 18" key="1">
    <citation type="journal article" date="2018" name="Front. Microbiol.">
        <title>Genome-Wide Analysis of Corynespora cassiicola Leaf Fall Disease Putative Effectors.</title>
        <authorList>
            <person name="Lopez D."/>
            <person name="Ribeiro S."/>
            <person name="Label P."/>
            <person name="Fumanal B."/>
            <person name="Venisse J.S."/>
            <person name="Kohler A."/>
            <person name="de Oliveira R.R."/>
            <person name="Labutti K."/>
            <person name="Lipzen A."/>
            <person name="Lail K."/>
            <person name="Bauer D."/>
            <person name="Ohm R.A."/>
            <person name="Barry K.W."/>
            <person name="Spatafora J."/>
            <person name="Grigoriev I.V."/>
            <person name="Martin F.M."/>
            <person name="Pujade-Renaud V."/>
        </authorList>
    </citation>
    <scope>NUCLEOTIDE SEQUENCE [LARGE SCALE GENOMIC DNA]</scope>
    <source>
        <strain evidence="17 18">Philippines</strain>
    </source>
</reference>
<name>A0A2T2P650_CORCC</name>
<evidence type="ECO:0000256" key="11">
    <source>
        <dbReference type="ARBA" id="ARBA00023204"/>
    </source>
</evidence>
<keyword evidence="4" id="KW-0237">DNA synthesis</keyword>
<keyword evidence="8" id="KW-0479">Metal-binding</keyword>